<sequence length="71" mass="7702">MSCRIPEPWSFKCQNYTSDAINLSPPSWLHCSLYSAPHPCPSLVGCLPSSNAIGTQRDAGPVCLRSNPMPL</sequence>
<evidence type="ECO:0000313" key="1">
    <source>
        <dbReference type="WBParaSite" id="MCU_009615-RA"/>
    </source>
</evidence>
<proteinExistence type="predicted"/>
<dbReference type="AlphaFoldDB" id="A0A5K3FLT2"/>
<name>A0A5K3FLT2_MESCO</name>
<protein>
    <submittedName>
        <fullName evidence="1">Uncharacterized protein</fullName>
    </submittedName>
</protein>
<dbReference type="WBParaSite" id="MCU_009615-RA">
    <property type="protein sequence ID" value="MCU_009615-RA"/>
    <property type="gene ID" value="MCU_009615"/>
</dbReference>
<reference evidence="1" key="1">
    <citation type="submission" date="2019-11" db="UniProtKB">
        <authorList>
            <consortium name="WormBaseParasite"/>
        </authorList>
    </citation>
    <scope>IDENTIFICATION</scope>
</reference>
<organism evidence="1">
    <name type="scientific">Mesocestoides corti</name>
    <name type="common">Flatworm</name>
    <dbReference type="NCBI Taxonomy" id="53468"/>
    <lineage>
        <taxon>Eukaryota</taxon>
        <taxon>Metazoa</taxon>
        <taxon>Spiralia</taxon>
        <taxon>Lophotrochozoa</taxon>
        <taxon>Platyhelminthes</taxon>
        <taxon>Cestoda</taxon>
        <taxon>Eucestoda</taxon>
        <taxon>Cyclophyllidea</taxon>
        <taxon>Mesocestoididae</taxon>
        <taxon>Mesocestoides</taxon>
    </lineage>
</organism>
<accession>A0A5K3FLT2</accession>